<evidence type="ECO:0000313" key="1">
    <source>
        <dbReference type="EMBL" id="KAF1849414.1"/>
    </source>
</evidence>
<dbReference type="EMBL" id="ML976615">
    <property type="protein sequence ID" value="KAF1849414.1"/>
    <property type="molecule type" value="Genomic_DNA"/>
</dbReference>
<sequence length="107" mass="12048">ERLTRPREPLPNLRGEDETELSYLTNLIETLSWILFPTKHSTCVVGRHPRPPDTSSTFCASLYSMGKGGVKCLDIGPEMGVTRKEVLKKLLGVVELDIGKMMYRDAR</sequence>
<protein>
    <submittedName>
        <fullName evidence="1">Uncharacterized protein</fullName>
    </submittedName>
</protein>
<dbReference type="RefSeq" id="XP_040791977.1">
    <property type="nucleotide sequence ID" value="XM_040927523.1"/>
</dbReference>
<comment type="caution">
    <text evidence="1">The sequence shown here is derived from an EMBL/GenBank/DDBJ whole genome shotgun (WGS) entry which is preliminary data.</text>
</comment>
<dbReference type="GeneID" id="63844776"/>
<dbReference type="Proteomes" id="UP000800039">
    <property type="component" value="Unassembled WGS sequence"/>
</dbReference>
<evidence type="ECO:0000313" key="2">
    <source>
        <dbReference type="Proteomes" id="UP000800039"/>
    </source>
</evidence>
<feature type="non-terminal residue" evidence="1">
    <location>
        <position position="1"/>
    </location>
</feature>
<dbReference type="OrthoDB" id="3692424at2759"/>
<organism evidence="1 2">
    <name type="scientific">Cucurbitaria berberidis CBS 394.84</name>
    <dbReference type="NCBI Taxonomy" id="1168544"/>
    <lineage>
        <taxon>Eukaryota</taxon>
        <taxon>Fungi</taxon>
        <taxon>Dikarya</taxon>
        <taxon>Ascomycota</taxon>
        <taxon>Pezizomycotina</taxon>
        <taxon>Dothideomycetes</taxon>
        <taxon>Pleosporomycetidae</taxon>
        <taxon>Pleosporales</taxon>
        <taxon>Pleosporineae</taxon>
        <taxon>Cucurbitariaceae</taxon>
        <taxon>Cucurbitaria</taxon>
    </lineage>
</organism>
<accession>A0A9P4GQD9</accession>
<keyword evidence="2" id="KW-1185">Reference proteome</keyword>
<name>A0A9P4GQD9_9PLEO</name>
<dbReference type="AlphaFoldDB" id="A0A9P4GQD9"/>
<proteinExistence type="predicted"/>
<gene>
    <name evidence="1" type="ORF">K460DRAFT_267324</name>
</gene>
<reference evidence="1" key="1">
    <citation type="submission" date="2020-01" db="EMBL/GenBank/DDBJ databases">
        <authorList>
            <consortium name="DOE Joint Genome Institute"/>
            <person name="Haridas S."/>
            <person name="Albert R."/>
            <person name="Binder M."/>
            <person name="Bloem J."/>
            <person name="Labutti K."/>
            <person name="Salamov A."/>
            <person name="Andreopoulos B."/>
            <person name="Baker S.E."/>
            <person name="Barry K."/>
            <person name="Bills G."/>
            <person name="Bluhm B.H."/>
            <person name="Cannon C."/>
            <person name="Castanera R."/>
            <person name="Culley D.E."/>
            <person name="Daum C."/>
            <person name="Ezra D."/>
            <person name="Gonzalez J.B."/>
            <person name="Henrissat B."/>
            <person name="Kuo A."/>
            <person name="Liang C."/>
            <person name="Lipzen A."/>
            <person name="Lutzoni F."/>
            <person name="Magnuson J."/>
            <person name="Mondo S."/>
            <person name="Nolan M."/>
            <person name="Ohm R."/>
            <person name="Pangilinan J."/>
            <person name="Park H.-J."/>
            <person name="Ramirez L."/>
            <person name="Alfaro M."/>
            <person name="Sun H."/>
            <person name="Tritt A."/>
            <person name="Yoshinaga Y."/>
            <person name="Zwiers L.-H."/>
            <person name="Turgeon B.G."/>
            <person name="Goodwin S.B."/>
            <person name="Spatafora J.W."/>
            <person name="Crous P.W."/>
            <person name="Grigoriev I.V."/>
        </authorList>
    </citation>
    <scope>NUCLEOTIDE SEQUENCE</scope>
    <source>
        <strain evidence="1">CBS 394.84</strain>
    </source>
</reference>
<feature type="non-terminal residue" evidence="1">
    <location>
        <position position="107"/>
    </location>
</feature>